<accession>A0ABR3QDK0</accession>
<comment type="caution">
    <text evidence="1">The sequence shown here is derived from an EMBL/GenBank/DDBJ whole genome shotgun (WGS) entry which is preliminary data.</text>
</comment>
<reference evidence="1 2" key="1">
    <citation type="submission" date="2023-08" db="EMBL/GenBank/DDBJ databases">
        <title>Annotated Genome Sequence of Vanrija albida AlHP1.</title>
        <authorList>
            <person name="Herzog R."/>
        </authorList>
    </citation>
    <scope>NUCLEOTIDE SEQUENCE [LARGE SCALE GENOMIC DNA]</scope>
    <source>
        <strain evidence="1 2">AlHP1</strain>
    </source>
</reference>
<dbReference type="Proteomes" id="UP001565368">
    <property type="component" value="Unassembled WGS sequence"/>
</dbReference>
<dbReference type="GeneID" id="95981520"/>
<dbReference type="EMBL" id="JBBXJM010000001">
    <property type="protein sequence ID" value="KAL1412730.1"/>
    <property type="molecule type" value="Genomic_DNA"/>
</dbReference>
<proteinExistence type="predicted"/>
<keyword evidence="2" id="KW-1185">Reference proteome</keyword>
<evidence type="ECO:0000313" key="2">
    <source>
        <dbReference type="Proteomes" id="UP001565368"/>
    </source>
</evidence>
<sequence>MDPAAASAIIAQFKVTYRGVLTDEAGYAALEAAHPALRIFEDTAPPTVVDLDSGEWWDVAPELEAAWAAAEAAAVAAGEACSLGEGEAARAALSAEEEEALFFKLLRERYPDRGPPPPPSA</sequence>
<gene>
    <name evidence="1" type="ORF">Q8F55_000477</name>
</gene>
<name>A0ABR3QDK0_9TREE</name>
<evidence type="ECO:0000313" key="1">
    <source>
        <dbReference type="EMBL" id="KAL1412730.1"/>
    </source>
</evidence>
<dbReference type="RefSeq" id="XP_069212674.1">
    <property type="nucleotide sequence ID" value="XM_069349130.1"/>
</dbReference>
<organism evidence="1 2">
    <name type="scientific">Vanrija albida</name>
    <dbReference type="NCBI Taxonomy" id="181172"/>
    <lineage>
        <taxon>Eukaryota</taxon>
        <taxon>Fungi</taxon>
        <taxon>Dikarya</taxon>
        <taxon>Basidiomycota</taxon>
        <taxon>Agaricomycotina</taxon>
        <taxon>Tremellomycetes</taxon>
        <taxon>Trichosporonales</taxon>
        <taxon>Trichosporonaceae</taxon>
        <taxon>Vanrija</taxon>
    </lineage>
</organism>
<protein>
    <submittedName>
        <fullName evidence="1">Uncharacterized protein</fullName>
    </submittedName>
</protein>